<evidence type="ECO:0000256" key="10">
    <source>
        <dbReference type="ARBA" id="ARBA00044770"/>
    </source>
</evidence>
<reference evidence="16 17" key="2">
    <citation type="submission" date="2018-05" db="EMBL/GenBank/DDBJ databases">
        <authorList>
            <person name="Lanie J.A."/>
            <person name="Ng W.-L."/>
            <person name="Kazmierczak K.M."/>
            <person name="Andrzejewski T.M."/>
            <person name="Davidsen T.M."/>
            <person name="Wayne K.J."/>
            <person name="Tettelin H."/>
            <person name="Glass J.I."/>
            <person name="Rusch D."/>
            <person name="Podicherti R."/>
            <person name="Tsui H.-C.T."/>
            <person name="Winkler M.E."/>
        </authorList>
    </citation>
    <scope>NUCLEOTIDE SEQUENCE [LARGE SCALE GENOMIC DNA]</scope>
    <source>
        <strain evidence="16 17">C305</strain>
    </source>
</reference>
<protein>
    <recommendedName>
        <fullName evidence="10">peptidoglycan glycosyltransferase</fullName>
        <ecNumber evidence="10">2.4.99.28</ecNumber>
    </recommendedName>
</protein>
<dbReference type="NCBIfam" id="TIGR02073">
    <property type="entry name" value="PBP_1c"/>
    <property type="match status" value="1"/>
</dbReference>
<dbReference type="Pfam" id="PF00912">
    <property type="entry name" value="Transgly"/>
    <property type="match status" value="1"/>
</dbReference>
<dbReference type="InterPro" id="IPR001264">
    <property type="entry name" value="Glyco_trans_51"/>
</dbReference>
<dbReference type="InterPro" id="IPR009647">
    <property type="entry name" value="PBP_C"/>
</dbReference>
<dbReference type="GO" id="GO:0008658">
    <property type="term" value="F:penicillin binding"/>
    <property type="evidence" value="ECO:0007669"/>
    <property type="project" value="InterPro"/>
</dbReference>
<dbReference type="PANTHER" id="PTHR32282">
    <property type="entry name" value="BINDING PROTEIN TRANSPEPTIDASE, PUTATIVE-RELATED"/>
    <property type="match status" value="1"/>
</dbReference>
<accession>A0A2U2XGT5</accession>
<dbReference type="Pfam" id="PF00905">
    <property type="entry name" value="Transpeptidase"/>
    <property type="match status" value="1"/>
</dbReference>
<evidence type="ECO:0000259" key="15">
    <source>
        <dbReference type="Pfam" id="PF06832"/>
    </source>
</evidence>
<reference evidence="16 17" key="1">
    <citation type="submission" date="2018-05" db="EMBL/GenBank/DDBJ databases">
        <title>Brumimicrobium oceani sp. nov., isolated from coastal sediment.</title>
        <authorList>
            <person name="Kou Y."/>
        </authorList>
    </citation>
    <scope>NUCLEOTIDE SEQUENCE [LARGE SCALE GENOMIC DNA]</scope>
    <source>
        <strain evidence="16 17">C305</strain>
    </source>
</reference>
<dbReference type="PANTHER" id="PTHR32282:SF15">
    <property type="entry name" value="PENICILLIN-BINDING PROTEIN 1C"/>
    <property type="match status" value="1"/>
</dbReference>
<evidence type="ECO:0000256" key="2">
    <source>
        <dbReference type="ARBA" id="ARBA00007090"/>
    </source>
</evidence>
<dbReference type="Pfam" id="PF06832">
    <property type="entry name" value="BiPBP_C"/>
    <property type="match status" value="1"/>
</dbReference>
<keyword evidence="6" id="KW-0328">Glycosyltransferase</keyword>
<dbReference type="InterPro" id="IPR036950">
    <property type="entry name" value="PBP_transglycosylase"/>
</dbReference>
<keyword evidence="12" id="KW-0472">Membrane</keyword>
<gene>
    <name evidence="16" type="primary">pbpC</name>
    <name evidence="16" type="ORF">DIT68_01735</name>
</gene>
<dbReference type="AlphaFoldDB" id="A0A2U2XGT5"/>
<proteinExistence type="inferred from homology"/>
<evidence type="ECO:0000256" key="5">
    <source>
        <dbReference type="ARBA" id="ARBA00022670"/>
    </source>
</evidence>
<dbReference type="GO" id="GO:0008955">
    <property type="term" value="F:peptidoglycan glycosyltransferase activity"/>
    <property type="evidence" value="ECO:0007669"/>
    <property type="project" value="UniProtKB-EC"/>
</dbReference>
<organism evidence="16 17">
    <name type="scientific">Brumimicrobium oceani</name>
    <dbReference type="NCBI Taxonomy" id="2100725"/>
    <lineage>
        <taxon>Bacteria</taxon>
        <taxon>Pseudomonadati</taxon>
        <taxon>Bacteroidota</taxon>
        <taxon>Flavobacteriia</taxon>
        <taxon>Flavobacteriales</taxon>
        <taxon>Crocinitomicaceae</taxon>
        <taxon>Brumimicrobium</taxon>
    </lineage>
</organism>
<keyword evidence="4" id="KW-0121">Carboxypeptidase</keyword>
<comment type="caution">
    <text evidence="16">The sequence shown here is derived from an EMBL/GenBank/DDBJ whole genome shotgun (WGS) entry which is preliminary data.</text>
</comment>
<dbReference type="EMBL" id="QFRJ01000001">
    <property type="protein sequence ID" value="PWH87004.1"/>
    <property type="molecule type" value="Genomic_DNA"/>
</dbReference>
<feature type="domain" description="Glycosyl transferase family 51" evidence="14">
    <location>
        <begin position="63"/>
        <end position="225"/>
    </location>
</feature>
<keyword evidence="5" id="KW-0645">Protease</keyword>
<dbReference type="Gene3D" id="1.10.3810.10">
    <property type="entry name" value="Biosynthetic peptidoglycan transglycosylase-like"/>
    <property type="match status" value="1"/>
</dbReference>
<evidence type="ECO:0000256" key="11">
    <source>
        <dbReference type="ARBA" id="ARBA00049902"/>
    </source>
</evidence>
<dbReference type="Gene3D" id="3.40.710.10">
    <property type="entry name" value="DD-peptidase/beta-lactamase superfamily"/>
    <property type="match status" value="1"/>
</dbReference>
<keyword evidence="9" id="KW-0511">Multifunctional enzyme</keyword>
<keyword evidence="12" id="KW-1133">Transmembrane helix</keyword>
<dbReference type="InterPro" id="IPR011815">
    <property type="entry name" value="PBP_1c"/>
</dbReference>
<dbReference type="InterPro" id="IPR012338">
    <property type="entry name" value="Beta-lactam/transpept-like"/>
</dbReference>
<evidence type="ECO:0000256" key="9">
    <source>
        <dbReference type="ARBA" id="ARBA00023268"/>
    </source>
</evidence>
<dbReference type="InterPro" id="IPR001460">
    <property type="entry name" value="PCN-bd_Tpept"/>
</dbReference>
<comment type="pathway">
    <text evidence="1">Cell wall biogenesis; peptidoglycan biosynthesis.</text>
</comment>
<dbReference type="SUPFAM" id="SSF53955">
    <property type="entry name" value="Lysozyme-like"/>
    <property type="match status" value="1"/>
</dbReference>
<dbReference type="SUPFAM" id="SSF56601">
    <property type="entry name" value="beta-lactamase/transpeptidase-like"/>
    <property type="match status" value="1"/>
</dbReference>
<sequence length="800" mass="89928">MRLKIGKYRFYFAPRKLTYFAIFAFVVYFLGCLPTPLFDSPTSTILLSKDGRLMNARIAEDGQWRFPEMDSTPVKFNEAIIAFEDHDFYAHTGVSFRAIGRATMSNIKAKRIVSGGSTITMQIARMARNSDRTFYNKFVEAIWAFRMETKYSKEQLLTIYASHAPFGGNVVGLEAASWRYYGLPPHDLSWSQAATLAVLPNAPGLVHPGKNRAILLEKRNKVLTTLFEHEKIDAITLELSMEEPLIGAPKTLPSLAPHLLDNAISSGKKGQRITTTLNDKKQEQLTEILARHQKHLNHNYIHNAALIVIDLKTNEVLSYIGNSATENKHQKYVDIVRSPRSSGSILKPFLFAAMTQEGMIHNDQLIPDVPMSFDHFSPQNYNEKNEGAVKAGEALSKSLNVPAVYLLQQYGIDKFLHKLRSISQTHVSKSAQHYGLSLILGGAESSLWDVANTYAGMAKTLNFYNAENKYSSTTWDDAVVFSEKKLQRELGRQSENESGVMKTRTTSKIDAGAVYETFQALLSVNRPHMEASWEQYSSSKKIAWKTGTSYGNRDAWAIGCTPDYVVAVWVGNATGEGRPGIIGTTAAGPIMFDVFSHLSSKRSWFIPPYDELVEMSICKESGHRNTLNCTKIDTVQVHQMALRGPSCNFHEVFLTDEKEKFRYHQGCTQDLRVKTVSQFVLPPLQAYFYKNSHPNYKSIPPFHPDCENLSEDKTFSIIYPDHNSKMIGTVDLDGVSKGIIFEASHPDNSATLFWHVDNQFLGETKGNHSIKYIPEEGQHLLTVLDEMGNQKKILFTILGD</sequence>
<dbReference type="GO" id="GO:0006508">
    <property type="term" value="P:proteolysis"/>
    <property type="evidence" value="ECO:0007669"/>
    <property type="project" value="UniProtKB-KW"/>
</dbReference>
<dbReference type="EC" id="2.4.99.28" evidence="10"/>
<evidence type="ECO:0000256" key="8">
    <source>
        <dbReference type="ARBA" id="ARBA00022801"/>
    </source>
</evidence>
<dbReference type="InterPro" id="IPR050396">
    <property type="entry name" value="Glycosyltr_51/Transpeptidase"/>
</dbReference>
<comment type="similarity">
    <text evidence="2">In the C-terminal section; belongs to the transpeptidase family.</text>
</comment>
<evidence type="ECO:0000256" key="4">
    <source>
        <dbReference type="ARBA" id="ARBA00022645"/>
    </source>
</evidence>
<dbReference type="GO" id="GO:0009252">
    <property type="term" value="P:peptidoglycan biosynthetic process"/>
    <property type="evidence" value="ECO:0007669"/>
    <property type="project" value="InterPro"/>
</dbReference>
<dbReference type="GO" id="GO:0004180">
    <property type="term" value="F:carboxypeptidase activity"/>
    <property type="evidence" value="ECO:0007669"/>
    <property type="project" value="UniProtKB-KW"/>
</dbReference>
<evidence type="ECO:0000259" key="14">
    <source>
        <dbReference type="Pfam" id="PF00912"/>
    </source>
</evidence>
<evidence type="ECO:0000313" key="17">
    <source>
        <dbReference type="Proteomes" id="UP000245370"/>
    </source>
</evidence>
<evidence type="ECO:0000256" key="7">
    <source>
        <dbReference type="ARBA" id="ARBA00022679"/>
    </source>
</evidence>
<evidence type="ECO:0000256" key="1">
    <source>
        <dbReference type="ARBA" id="ARBA00004752"/>
    </source>
</evidence>
<feature type="domain" description="Penicillin-binding C-terminal" evidence="15">
    <location>
        <begin position="710"/>
        <end position="793"/>
    </location>
</feature>
<keyword evidence="12" id="KW-0812">Transmembrane</keyword>
<comment type="similarity">
    <text evidence="3">In the N-terminal section; belongs to the glycosyltransferase 51 family.</text>
</comment>
<evidence type="ECO:0000256" key="3">
    <source>
        <dbReference type="ARBA" id="ARBA00007739"/>
    </source>
</evidence>
<keyword evidence="17" id="KW-1185">Reference proteome</keyword>
<evidence type="ECO:0000256" key="6">
    <source>
        <dbReference type="ARBA" id="ARBA00022676"/>
    </source>
</evidence>
<keyword evidence="7" id="KW-0808">Transferase</keyword>
<name>A0A2U2XGT5_9FLAO</name>
<feature type="transmembrane region" description="Helical" evidence="12">
    <location>
        <begin position="20"/>
        <end position="38"/>
    </location>
</feature>
<comment type="catalytic activity">
    <reaction evidence="11">
        <text>[GlcNAc-(1-&gt;4)-Mur2Ac(oyl-L-Ala-gamma-D-Glu-L-Lys-D-Ala-D-Ala)](n)-di-trans,octa-cis-undecaprenyl diphosphate + beta-D-GlcNAc-(1-&gt;4)-Mur2Ac(oyl-L-Ala-gamma-D-Glu-L-Lys-D-Ala-D-Ala)-di-trans,octa-cis-undecaprenyl diphosphate = [GlcNAc-(1-&gt;4)-Mur2Ac(oyl-L-Ala-gamma-D-Glu-L-Lys-D-Ala-D-Ala)](n+1)-di-trans,octa-cis-undecaprenyl diphosphate + di-trans,octa-cis-undecaprenyl diphosphate + H(+)</text>
        <dbReference type="Rhea" id="RHEA:23708"/>
        <dbReference type="Rhea" id="RHEA-COMP:9602"/>
        <dbReference type="Rhea" id="RHEA-COMP:9603"/>
        <dbReference type="ChEBI" id="CHEBI:15378"/>
        <dbReference type="ChEBI" id="CHEBI:58405"/>
        <dbReference type="ChEBI" id="CHEBI:60033"/>
        <dbReference type="ChEBI" id="CHEBI:78435"/>
        <dbReference type="EC" id="2.4.99.28"/>
    </reaction>
</comment>
<evidence type="ECO:0000259" key="13">
    <source>
        <dbReference type="Pfam" id="PF00905"/>
    </source>
</evidence>
<evidence type="ECO:0000256" key="12">
    <source>
        <dbReference type="SAM" id="Phobius"/>
    </source>
</evidence>
<dbReference type="GO" id="GO:0030288">
    <property type="term" value="C:outer membrane-bounded periplasmic space"/>
    <property type="evidence" value="ECO:0007669"/>
    <property type="project" value="TreeGrafter"/>
</dbReference>
<dbReference type="Proteomes" id="UP000245370">
    <property type="component" value="Unassembled WGS sequence"/>
</dbReference>
<keyword evidence="8" id="KW-0378">Hydrolase</keyword>
<evidence type="ECO:0000313" key="16">
    <source>
        <dbReference type="EMBL" id="PWH87004.1"/>
    </source>
</evidence>
<feature type="domain" description="Penicillin-binding protein transpeptidase" evidence="13">
    <location>
        <begin position="305"/>
        <end position="422"/>
    </location>
</feature>
<dbReference type="InterPro" id="IPR023346">
    <property type="entry name" value="Lysozyme-like_dom_sf"/>
</dbReference>